<keyword evidence="1" id="KW-0472">Membrane</keyword>
<evidence type="ECO:0000313" key="2">
    <source>
        <dbReference type="EMBL" id="QDU95775.1"/>
    </source>
</evidence>
<name>A0A518DVB1_9BACT</name>
<organism evidence="2 3">
    <name type="scientific">Lignipirellula cremea</name>
    <dbReference type="NCBI Taxonomy" id="2528010"/>
    <lineage>
        <taxon>Bacteria</taxon>
        <taxon>Pseudomonadati</taxon>
        <taxon>Planctomycetota</taxon>
        <taxon>Planctomycetia</taxon>
        <taxon>Pirellulales</taxon>
        <taxon>Pirellulaceae</taxon>
        <taxon>Lignipirellula</taxon>
    </lineage>
</organism>
<accession>A0A518DVB1</accession>
<dbReference type="KEGG" id="lcre:Pla8534_35920"/>
<protein>
    <submittedName>
        <fullName evidence="2">Uncharacterized protein</fullName>
    </submittedName>
</protein>
<feature type="transmembrane region" description="Helical" evidence="1">
    <location>
        <begin position="67"/>
        <end position="89"/>
    </location>
</feature>
<keyword evidence="3" id="KW-1185">Reference proteome</keyword>
<keyword evidence="1" id="KW-1133">Transmembrane helix</keyword>
<feature type="transmembrane region" description="Helical" evidence="1">
    <location>
        <begin position="125"/>
        <end position="144"/>
    </location>
</feature>
<dbReference type="Proteomes" id="UP000317648">
    <property type="component" value="Chromosome"/>
</dbReference>
<gene>
    <name evidence="2" type="ORF">Pla8534_35920</name>
</gene>
<sequence>MCRYRLWLLILFPVAVGLCLSLKPVGGAVEKDMLFERWYAGFPEAHLAYEGYRELPTLQHRVTQSIAILWGGVAANVLFWLGLAGFFALVAESSSLPRSQAFRVAMLLAFAGSLGQFATGSRTPLLFGALAASLVLVNAGFRGWKRRSFAEEIFLCKKLPLSDQVNRVTRRDSRPELAQTGKMAT</sequence>
<reference evidence="2 3" key="1">
    <citation type="submission" date="2019-02" db="EMBL/GenBank/DDBJ databases">
        <title>Deep-cultivation of Planctomycetes and their phenomic and genomic characterization uncovers novel biology.</title>
        <authorList>
            <person name="Wiegand S."/>
            <person name="Jogler M."/>
            <person name="Boedeker C."/>
            <person name="Pinto D."/>
            <person name="Vollmers J."/>
            <person name="Rivas-Marin E."/>
            <person name="Kohn T."/>
            <person name="Peeters S.H."/>
            <person name="Heuer A."/>
            <person name="Rast P."/>
            <person name="Oberbeckmann S."/>
            <person name="Bunk B."/>
            <person name="Jeske O."/>
            <person name="Meyerdierks A."/>
            <person name="Storesund J.E."/>
            <person name="Kallscheuer N."/>
            <person name="Luecker S."/>
            <person name="Lage O.M."/>
            <person name="Pohl T."/>
            <person name="Merkel B.J."/>
            <person name="Hornburger P."/>
            <person name="Mueller R.-W."/>
            <person name="Bruemmer F."/>
            <person name="Labrenz M."/>
            <person name="Spormann A.M."/>
            <person name="Op den Camp H."/>
            <person name="Overmann J."/>
            <person name="Amann R."/>
            <person name="Jetten M.S.M."/>
            <person name="Mascher T."/>
            <person name="Medema M.H."/>
            <person name="Devos D.P."/>
            <person name="Kaster A.-K."/>
            <person name="Ovreas L."/>
            <person name="Rohde M."/>
            <person name="Galperin M.Y."/>
            <person name="Jogler C."/>
        </authorList>
    </citation>
    <scope>NUCLEOTIDE SEQUENCE [LARGE SCALE GENOMIC DNA]</scope>
    <source>
        <strain evidence="2 3">Pla85_3_4</strain>
    </source>
</reference>
<keyword evidence="1" id="KW-0812">Transmembrane</keyword>
<proteinExistence type="predicted"/>
<evidence type="ECO:0000313" key="3">
    <source>
        <dbReference type="Proteomes" id="UP000317648"/>
    </source>
</evidence>
<dbReference type="EMBL" id="CP036433">
    <property type="protein sequence ID" value="QDU95775.1"/>
    <property type="molecule type" value="Genomic_DNA"/>
</dbReference>
<dbReference type="AlphaFoldDB" id="A0A518DVB1"/>
<evidence type="ECO:0000256" key="1">
    <source>
        <dbReference type="SAM" id="Phobius"/>
    </source>
</evidence>
<feature type="transmembrane region" description="Helical" evidence="1">
    <location>
        <begin position="101"/>
        <end position="119"/>
    </location>
</feature>